<keyword evidence="1" id="KW-0812">Transmembrane</keyword>
<gene>
    <name evidence="2" type="ORF">SH1V18_03860</name>
</gene>
<dbReference type="RefSeq" id="WP_281811669.1">
    <property type="nucleotide sequence ID" value="NZ_BRLB01000001.1"/>
</dbReference>
<accession>A0A9W5Y8E3</accession>
<comment type="caution">
    <text evidence="2">The sequence shown here is derived from an EMBL/GenBank/DDBJ whole genome shotgun (WGS) entry which is preliminary data.</text>
</comment>
<organism evidence="2 3">
    <name type="scientific">Vallitalea longa</name>
    <dbReference type="NCBI Taxonomy" id="2936439"/>
    <lineage>
        <taxon>Bacteria</taxon>
        <taxon>Bacillati</taxon>
        <taxon>Bacillota</taxon>
        <taxon>Clostridia</taxon>
        <taxon>Lachnospirales</taxon>
        <taxon>Vallitaleaceae</taxon>
        <taxon>Vallitalea</taxon>
    </lineage>
</organism>
<keyword evidence="3" id="KW-1185">Reference proteome</keyword>
<evidence type="ECO:0000256" key="1">
    <source>
        <dbReference type="SAM" id="Phobius"/>
    </source>
</evidence>
<feature type="transmembrane region" description="Helical" evidence="1">
    <location>
        <begin position="112"/>
        <end position="129"/>
    </location>
</feature>
<evidence type="ECO:0000313" key="3">
    <source>
        <dbReference type="Proteomes" id="UP001144256"/>
    </source>
</evidence>
<keyword evidence="1" id="KW-0472">Membrane</keyword>
<reference evidence="2" key="1">
    <citation type="submission" date="2022-06" db="EMBL/GenBank/DDBJ databases">
        <title>Vallitalea longa sp. nov., an anaerobic bacterium isolated from marine sediment.</title>
        <authorList>
            <person name="Hirano S."/>
            <person name="Terahara T."/>
            <person name="Mori K."/>
            <person name="Hamada M."/>
            <person name="Matsumoto R."/>
            <person name="Kobayashi T."/>
        </authorList>
    </citation>
    <scope>NUCLEOTIDE SEQUENCE</scope>
    <source>
        <strain evidence="2">SH18-1</strain>
    </source>
</reference>
<dbReference type="EMBL" id="BRLB01000001">
    <property type="protein sequence ID" value="GKX27906.1"/>
    <property type="molecule type" value="Genomic_DNA"/>
</dbReference>
<evidence type="ECO:0000313" key="2">
    <source>
        <dbReference type="EMBL" id="GKX27906.1"/>
    </source>
</evidence>
<feature type="transmembrane region" description="Helical" evidence="1">
    <location>
        <begin position="135"/>
        <end position="154"/>
    </location>
</feature>
<name>A0A9W5Y8E3_9FIRM</name>
<proteinExistence type="predicted"/>
<sequence length="156" mass="18296">MKSTEYTFNIKELKNLLKKKKCPYCGSTNISKRVVREYQGRAKSKLRGNEFNDEDLYKGTLVYQCQECKKEFLLEALSDEEKLTAPIPSNKFNENENKVEDNNKMKNYVKKFFKFTFFLMLLILLQISIQEKNMLSLLIGGPIVIGMYFLTTIFTK</sequence>
<dbReference type="Proteomes" id="UP001144256">
    <property type="component" value="Unassembled WGS sequence"/>
</dbReference>
<keyword evidence="1" id="KW-1133">Transmembrane helix</keyword>
<protein>
    <submittedName>
        <fullName evidence="2">Uncharacterized protein</fullName>
    </submittedName>
</protein>
<dbReference type="AlphaFoldDB" id="A0A9W5Y8E3"/>